<sequence>MSGSLLWLTQNYHPQQGGMAQSCDRIVSGLRKRGWRIDLVHFSSRWTELDAQKKLAGVDIRCPLETDINHTLNCLWCALPYLGSGEYDGIVAFGGYVPMLAAPVFAGWLQKPLFTLIRGNDFDTAVFDVKRVGVLERALKASARVVVVSQDKLTRIAGLWPDVAVDWIANGIDQESWQPLSSDRDQAVALRDQWQGNRNVTVLGMFGHIKRKKGGGYFIDALLRSGRASEVHLLIVGDMEPDLNDKLNQQTPQLSYTHIPFADRYSLIPYYLACDYVCIPSYYDGMPNVMLEAAALGTPMLASRAGGMADMLEDGRHGYLFAPGHTDDCARAINSACSTGERQHQSLSEACQSLVADCLNQNIELNRYEQLLVAELGQSKLANHLRVIRE</sequence>
<dbReference type="PANTHER" id="PTHR45947:SF15">
    <property type="entry name" value="TEICHURONIC ACID BIOSYNTHESIS GLYCOSYLTRANSFERASE TUAC-RELATED"/>
    <property type="match status" value="1"/>
</dbReference>
<evidence type="ECO:0000313" key="3">
    <source>
        <dbReference type="Proteomes" id="UP000032266"/>
    </source>
</evidence>
<dbReference type="HOGENOM" id="CLU_009583_2_5_6"/>
<keyword evidence="2" id="KW-0808">Transferase</keyword>
<dbReference type="OrthoDB" id="4611853at2"/>
<dbReference type="SUPFAM" id="SSF53756">
    <property type="entry name" value="UDP-Glycosyltransferase/glycogen phosphorylase"/>
    <property type="match status" value="1"/>
</dbReference>
<dbReference type="EMBL" id="CP007142">
    <property type="protein sequence ID" value="AJQ92765.1"/>
    <property type="molecule type" value="Genomic_DNA"/>
</dbReference>
<dbReference type="CDD" id="cd03801">
    <property type="entry name" value="GT4_PimA-like"/>
    <property type="match status" value="1"/>
</dbReference>
<organism evidence="2 3">
    <name type="scientific">Gynuella sunshinyii YC6258</name>
    <dbReference type="NCBI Taxonomy" id="1445510"/>
    <lineage>
        <taxon>Bacteria</taxon>
        <taxon>Pseudomonadati</taxon>
        <taxon>Pseudomonadota</taxon>
        <taxon>Gammaproteobacteria</taxon>
        <taxon>Oceanospirillales</taxon>
        <taxon>Saccharospirillaceae</taxon>
        <taxon>Gynuella</taxon>
    </lineage>
</organism>
<dbReference type="Pfam" id="PF13692">
    <property type="entry name" value="Glyco_trans_1_4"/>
    <property type="match status" value="1"/>
</dbReference>
<dbReference type="Proteomes" id="UP000032266">
    <property type="component" value="Chromosome"/>
</dbReference>
<evidence type="ECO:0000259" key="1">
    <source>
        <dbReference type="Pfam" id="PF13439"/>
    </source>
</evidence>
<name>A0A0C5UZQ9_9GAMM</name>
<keyword evidence="3" id="KW-1185">Reference proteome</keyword>
<dbReference type="Gene3D" id="3.40.50.2000">
    <property type="entry name" value="Glycogen Phosphorylase B"/>
    <property type="match status" value="2"/>
</dbReference>
<dbReference type="Pfam" id="PF13439">
    <property type="entry name" value="Glyco_transf_4"/>
    <property type="match status" value="1"/>
</dbReference>
<dbReference type="InterPro" id="IPR050194">
    <property type="entry name" value="Glycosyltransferase_grp1"/>
</dbReference>
<feature type="domain" description="Glycosyltransferase subfamily 4-like N-terminal" evidence="1">
    <location>
        <begin position="17"/>
        <end position="175"/>
    </location>
</feature>
<dbReference type="PANTHER" id="PTHR45947">
    <property type="entry name" value="SULFOQUINOVOSYL TRANSFERASE SQD2"/>
    <property type="match status" value="1"/>
</dbReference>
<dbReference type="InterPro" id="IPR028098">
    <property type="entry name" value="Glyco_trans_4-like_N"/>
</dbReference>
<evidence type="ECO:0000313" key="2">
    <source>
        <dbReference type="EMBL" id="AJQ92765.1"/>
    </source>
</evidence>
<dbReference type="RefSeq" id="WP_082070536.1">
    <property type="nucleotide sequence ID" value="NZ_CP007142.1"/>
</dbReference>
<protein>
    <submittedName>
        <fullName evidence="2">Glycosyltransferase</fullName>
    </submittedName>
</protein>
<accession>A0A0C5UZQ9</accession>
<dbReference type="GO" id="GO:0016757">
    <property type="term" value="F:glycosyltransferase activity"/>
    <property type="evidence" value="ECO:0007669"/>
    <property type="project" value="UniProtKB-ARBA"/>
</dbReference>
<dbReference type="AlphaFoldDB" id="A0A0C5UZQ9"/>
<dbReference type="KEGG" id="gsn:YC6258_00715"/>
<proteinExistence type="predicted"/>
<reference evidence="2 3" key="1">
    <citation type="submission" date="2014-01" db="EMBL/GenBank/DDBJ databases">
        <title>Full genme sequencing of cellulolytic bacterium Gynuella sunshinyii YC6258T gen. nov., sp. nov.</title>
        <authorList>
            <person name="Khan H."/>
            <person name="Chung E.J."/>
            <person name="Chung Y.R."/>
        </authorList>
    </citation>
    <scope>NUCLEOTIDE SEQUENCE [LARGE SCALE GENOMIC DNA]</scope>
    <source>
        <strain evidence="2 3">YC6258</strain>
    </source>
</reference>
<dbReference type="STRING" id="1445510.YC6258_00715"/>
<gene>
    <name evidence="2" type="ORF">YC6258_00715</name>
</gene>